<dbReference type="AlphaFoldDB" id="A0A8J4CYL5"/>
<dbReference type="EMBL" id="BNCP01000042">
    <property type="protein sequence ID" value="GIL88068.1"/>
    <property type="molecule type" value="Genomic_DNA"/>
</dbReference>
<gene>
    <name evidence="1" type="ORF">Vretifemale_16105</name>
</gene>
<sequence length="146" mass="15408">MLLFPTFLASLTCSRISFYFSSFSSATIVRRRCSRRRAATDIGFAVRPHPISWSRQRCCHRSFHSTLDLCFALAACPLLFGPSVQPPAAATAAETTTAAAATGAVTTAPNVTVSAATATATGAARPPTKILAMSGHYPLRITAVFA</sequence>
<proteinExistence type="predicted"/>
<keyword evidence="2" id="KW-1185">Reference proteome</keyword>
<comment type="caution">
    <text evidence="1">The sequence shown here is derived from an EMBL/GenBank/DDBJ whole genome shotgun (WGS) entry which is preliminary data.</text>
</comment>
<name>A0A8J4CYL5_9CHLO</name>
<accession>A0A8J4CYL5</accession>
<evidence type="ECO:0000313" key="2">
    <source>
        <dbReference type="Proteomes" id="UP000747110"/>
    </source>
</evidence>
<dbReference type="Proteomes" id="UP000747110">
    <property type="component" value="Unassembled WGS sequence"/>
</dbReference>
<reference evidence="1" key="1">
    <citation type="journal article" date="2021" name="Proc. Natl. Acad. Sci. U.S.A.">
        <title>Three genomes in the algal genus Volvox reveal the fate of a haploid sex-determining region after a transition to homothallism.</title>
        <authorList>
            <person name="Yamamoto K."/>
            <person name="Hamaji T."/>
            <person name="Kawai-Toyooka H."/>
            <person name="Matsuzaki R."/>
            <person name="Takahashi F."/>
            <person name="Nishimura Y."/>
            <person name="Kawachi M."/>
            <person name="Noguchi H."/>
            <person name="Minakuchi Y."/>
            <person name="Umen J.G."/>
            <person name="Toyoda A."/>
            <person name="Nozaki H."/>
        </authorList>
    </citation>
    <scope>NUCLEOTIDE SEQUENCE</scope>
    <source>
        <strain evidence="1">NIES-3786</strain>
    </source>
</reference>
<protein>
    <submittedName>
        <fullName evidence="1">Uncharacterized protein</fullName>
    </submittedName>
</protein>
<evidence type="ECO:0000313" key="1">
    <source>
        <dbReference type="EMBL" id="GIL88068.1"/>
    </source>
</evidence>
<organism evidence="1 2">
    <name type="scientific">Volvox reticuliferus</name>
    <dbReference type="NCBI Taxonomy" id="1737510"/>
    <lineage>
        <taxon>Eukaryota</taxon>
        <taxon>Viridiplantae</taxon>
        <taxon>Chlorophyta</taxon>
        <taxon>core chlorophytes</taxon>
        <taxon>Chlorophyceae</taxon>
        <taxon>CS clade</taxon>
        <taxon>Chlamydomonadales</taxon>
        <taxon>Volvocaceae</taxon>
        <taxon>Volvox</taxon>
    </lineage>
</organism>